<dbReference type="InterPro" id="IPR033762">
    <property type="entry name" value="MCM_OB"/>
</dbReference>
<evidence type="ECO:0000256" key="10">
    <source>
        <dbReference type="SAM" id="MobiDB-lite"/>
    </source>
</evidence>
<dbReference type="PROSITE" id="PS50051">
    <property type="entry name" value="MCM_2"/>
    <property type="match status" value="1"/>
</dbReference>
<dbReference type="InterPro" id="IPR008047">
    <property type="entry name" value="MCM_4"/>
</dbReference>
<evidence type="ECO:0000256" key="2">
    <source>
        <dbReference type="ARBA" id="ARBA00012551"/>
    </source>
</evidence>
<organism evidence="12 13">
    <name type="scientific">Candidatus Iainarchaeum sp</name>
    <dbReference type="NCBI Taxonomy" id="3101447"/>
    <lineage>
        <taxon>Archaea</taxon>
        <taxon>Candidatus Iainarchaeota</taxon>
        <taxon>Candidatus Iainarchaeia</taxon>
        <taxon>Candidatus Iainarchaeales</taxon>
        <taxon>Candidatus Iainarchaeaceae</taxon>
        <taxon>Candidatus Iainarchaeum</taxon>
    </lineage>
</organism>
<feature type="domain" description="MCM C-terminal AAA(+) ATPase" evidence="11">
    <location>
        <begin position="300"/>
        <end position="507"/>
    </location>
</feature>
<dbReference type="Gene3D" id="2.20.28.10">
    <property type="match status" value="1"/>
</dbReference>
<dbReference type="GO" id="GO:0017116">
    <property type="term" value="F:single-stranded DNA helicase activity"/>
    <property type="evidence" value="ECO:0007669"/>
    <property type="project" value="TreeGrafter"/>
</dbReference>
<dbReference type="InterPro" id="IPR012340">
    <property type="entry name" value="NA-bd_OB-fold"/>
</dbReference>
<evidence type="ECO:0000256" key="6">
    <source>
        <dbReference type="ARBA" id="ARBA00022806"/>
    </source>
</evidence>
<feature type="region of interest" description="Disordered" evidence="10">
    <location>
        <begin position="1"/>
        <end position="21"/>
    </location>
</feature>
<evidence type="ECO:0000256" key="1">
    <source>
        <dbReference type="ARBA" id="ARBA00008010"/>
    </source>
</evidence>
<dbReference type="GO" id="GO:0005524">
    <property type="term" value="F:ATP binding"/>
    <property type="evidence" value="ECO:0007669"/>
    <property type="project" value="UniProtKB-KW"/>
</dbReference>
<dbReference type="InterPro" id="IPR027417">
    <property type="entry name" value="P-loop_NTPase"/>
</dbReference>
<dbReference type="InterPro" id="IPR036388">
    <property type="entry name" value="WH-like_DNA-bd_sf"/>
</dbReference>
<name>A0A8T4C8L8_9ARCH</name>
<dbReference type="Proteomes" id="UP000774699">
    <property type="component" value="Unassembled WGS sequence"/>
</dbReference>
<comment type="similarity">
    <text evidence="1 9">Belongs to the MCM family.</text>
</comment>
<evidence type="ECO:0000256" key="8">
    <source>
        <dbReference type="ARBA" id="ARBA00023125"/>
    </source>
</evidence>
<evidence type="ECO:0000256" key="7">
    <source>
        <dbReference type="ARBA" id="ARBA00022840"/>
    </source>
</evidence>
<dbReference type="GO" id="GO:0016787">
    <property type="term" value="F:hydrolase activity"/>
    <property type="evidence" value="ECO:0007669"/>
    <property type="project" value="UniProtKB-KW"/>
</dbReference>
<dbReference type="InterPro" id="IPR003593">
    <property type="entry name" value="AAA+_ATPase"/>
</dbReference>
<dbReference type="Gene3D" id="3.40.50.300">
    <property type="entry name" value="P-loop containing nucleotide triphosphate hydrolases"/>
    <property type="match status" value="1"/>
</dbReference>
<dbReference type="Gene3D" id="2.40.50.140">
    <property type="entry name" value="Nucleic acid-binding proteins"/>
    <property type="match status" value="1"/>
</dbReference>
<dbReference type="InterPro" id="IPR031327">
    <property type="entry name" value="MCM"/>
</dbReference>
<dbReference type="Pfam" id="PF17207">
    <property type="entry name" value="MCM_OB"/>
    <property type="match status" value="1"/>
</dbReference>
<dbReference type="PRINTS" id="PR01657">
    <property type="entry name" value="MCMFAMILY"/>
</dbReference>
<keyword evidence="3" id="KW-0235">DNA replication</keyword>
<dbReference type="Pfam" id="PF17855">
    <property type="entry name" value="MCM_lid"/>
    <property type="match status" value="1"/>
</dbReference>
<dbReference type="EMBL" id="VGJJ01000046">
    <property type="protein sequence ID" value="MBM3282564.1"/>
    <property type="molecule type" value="Genomic_DNA"/>
</dbReference>
<keyword evidence="7 9" id="KW-0067">ATP-binding</keyword>
<evidence type="ECO:0000313" key="13">
    <source>
        <dbReference type="Proteomes" id="UP000774699"/>
    </source>
</evidence>
<dbReference type="InterPro" id="IPR027925">
    <property type="entry name" value="MCM_N"/>
</dbReference>
<accession>A0A8T4C8L8</accession>
<dbReference type="EC" id="3.6.4.12" evidence="2"/>
<sequence length="719" mass="81081">MDGEGFGYEEAKGSFQKPEETEIAQTPLKGAANPFIPKFEEFFSTLEYKKKIEKLAHEYPQNRSLIVDYNDVDSFDYQLAEELMAHPDLLIEAAELAVQKIEVPVLQMEKFTPNVRFRGLPKDKTPLVRDISAAQLGKLFAVEGVIRQVTEVMPKLKSATWRCKRCGNQYVLEQDGHQQRKPAFCNCKHRDFELVPEESTFVDYQKIQIQEPLESLKGSEQAVNLDVYIEDDFVNRVYPGNRTQLTGILRLYPPNKDKKNVYGRYLEAIHLEETEKEFEDVTINEEDEVKIKEIAKNPKIYDILIQSIAPTIHGHEIAKESISLQLFGGVKKTLPGDMKIRGNIHVLLVGDPGTGKSILLQATDKIAPKSVYVSGKGSSSAGLTASAVKDDFGEGGWTLKAGALVLASGGMVMVDEFDKMEPEDRSAMHEAMEQGMVSVAKAGMVTRFKTDTSVLAAANPKLSRFDKFKPFFEQIDLPPSLISRFDLFFMIHDTLNKDRDEMIAKHILTSHKVGEQMLQLQRAGKGTYTEEMKQMEEKVTPIIDTELLRKYISYSRQRVFPILSMEATQLIQDFYVGLRDQGRQQGSYAATARQLEGLVRLAEASARVRLSDEVMREDADRAIRLVRASLEDVVKDPETGRIDIDIVTSGQTQSSRDHMRTITDIIKSKSKEMDKVPIQDVVAEALSRGIEEEKVRDIISKLKKAGDIYEPSHGFLKAM</sequence>
<dbReference type="SUPFAM" id="SSF50249">
    <property type="entry name" value="Nucleic acid-binding proteins"/>
    <property type="match status" value="1"/>
</dbReference>
<evidence type="ECO:0000256" key="9">
    <source>
        <dbReference type="RuleBase" id="RU004070"/>
    </source>
</evidence>
<dbReference type="PANTHER" id="PTHR11630">
    <property type="entry name" value="DNA REPLICATION LICENSING FACTOR MCM FAMILY MEMBER"/>
    <property type="match status" value="1"/>
</dbReference>
<dbReference type="PANTHER" id="PTHR11630:SF66">
    <property type="entry name" value="DNA REPLICATION LICENSING FACTOR MCM4"/>
    <property type="match status" value="1"/>
</dbReference>
<dbReference type="InterPro" id="IPR041562">
    <property type="entry name" value="MCM_lid"/>
</dbReference>
<keyword evidence="4 9" id="KW-0547">Nucleotide-binding</keyword>
<evidence type="ECO:0000313" key="12">
    <source>
        <dbReference type="EMBL" id="MBM3282564.1"/>
    </source>
</evidence>
<dbReference type="PRINTS" id="PR01660">
    <property type="entry name" value="MCMPROTEIN4"/>
</dbReference>
<dbReference type="InterPro" id="IPR048907">
    <property type="entry name" value="WHD_MCM_arc"/>
</dbReference>
<dbReference type="SUPFAM" id="SSF52540">
    <property type="entry name" value="P-loop containing nucleoside triphosphate hydrolases"/>
    <property type="match status" value="1"/>
</dbReference>
<evidence type="ECO:0000259" key="11">
    <source>
        <dbReference type="PROSITE" id="PS50051"/>
    </source>
</evidence>
<evidence type="ECO:0000256" key="5">
    <source>
        <dbReference type="ARBA" id="ARBA00022801"/>
    </source>
</evidence>
<dbReference type="GO" id="GO:0003697">
    <property type="term" value="F:single-stranded DNA binding"/>
    <property type="evidence" value="ECO:0007669"/>
    <property type="project" value="TreeGrafter"/>
</dbReference>
<protein>
    <recommendedName>
        <fullName evidence="2">DNA helicase</fullName>
        <ecNumber evidence="2">3.6.4.12</ecNumber>
    </recommendedName>
</protein>
<dbReference type="GO" id="GO:0006270">
    <property type="term" value="P:DNA replication initiation"/>
    <property type="evidence" value="ECO:0007669"/>
    <property type="project" value="InterPro"/>
</dbReference>
<evidence type="ECO:0000256" key="3">
    <source>
        <dbReference type="ARBA" id="ARBA00022705"/>
    </source>
</evidence>
<dbReference type="Gene3D" id="1.10.10.10">
    <property type="entry name" value="Winged helix-like DNA-binding domain superfamily/Winged helix DNA-binding domain"/>
    <property type="match status" value="1"/>
</dbReference>
<evidence type="ECO:0000256" key="4">
    <source>
        <dbReference type="ARBA" id="ARBA00022741"/>
    </source>
</evidence>
<dbReference type="AlphaFoldDB" id="A0A8T4C8L8"/>
<comment type="caution">
    <text evidence="12">The sequence shown here is derived from an EMBL/GenBank/DDBJ whole genome shotgun (WGS) entry which is preliminary data.</text>
</comment>
<keyword evidence="8 9" id="KW-0238">DNA-binding</keyword>
<keyword evidence="6" id="KW-0347">Helicase</keyword>
<dbReference type="Gene3D" id="3.30.1640.10">
    <property type="entry name" value="mini-chromosome maintenance (MCM) complex, chain A, domain 1"/>
    <property type="match status" value="1"/>
</dbReference>
<gene>
    <name evidence="12" type="ORF">FJY86_04485</name>
</gene>
<keyword evidence="5" id="KW-0378">Hydrolase</keyword>
<dbReference type="SMART" id="SM00382">
    <property type="entry name" value="AAA"/>
    <property type="match status" value="1"/>
</dbReference>
<reference evidence="12" key="1">
    <citation type="submission" date="2019-03" db="EMBL/GenBank/DDBJ databases">
        <title>Lake Tanganyika Metagenome-Assembled Genomes (MAGs).</title>
        <authorList>
            <person name="Tran P."/>
        </authorList>
    </citation>
    <scope>NUCLEOTIDE SEQUENCE</scope>
    <source>
        <strain evidence="12">M_DeepCast_50m_m2_156</strain>
    </source>
</reference>
<dbReference type="Pfam" id="PF14551">
    <property type="entry name" value="MCM_N"/>
    <property type="match status" value="1"/>
</dbReference>
<dbReference type="InterPro" id="IPR001208">
    <property type="entry name" value="MCM_dom"/>
</dbReference>
<dbReference type="Pfam" id="PF00493">
    <property type="entry name" value="MCM"/>
    <property type="match status" value="1"/>
</dbReference>
<dbReference type="GO" id="GO:0042555">
    <property type="term" value="C:MCM complex"/>
    <property type="evidence" value="ECO:0007669"/>
    <property type="project" value="InterPro"/>
</dbReference>
<dbReference type="SMART" id="SM00350">
    <property type="entry name" value="MCM"/>
    <property type="match status" value="1"/>
</dbReference>
<dbReference type="Pfam" id="PF21120">
    <property type="entry name" value="WHD_MCM_arc"/>
    <property type="match status" value="1"/>
</dbReference>
<proteinExistence type="inferred from homology"/>
<feature type="compositionally biased region" description="Basic and acidic residues" evidence="10">
    <location>
        <begin position="9"/>
        <end position="20"/>
    </location>
</feature>